<feature type="region of interest" description="Disordered" evidence="1">
    <location>
        <begin position="93"/>
        <end position="112"/>
    </location>
</feature>
<proteinExistence type="predicted"/>
<sequence>MSENQALLSKIGQLAGQINRHKNQREQVPPASSSGYQGQHPYHPSNYRDLQNHQQEEEVHHYGDHRLGDHLRLELGREAMESLVINNNITTSGSSCSKFTSSSSSSSSSSSVSKLESVQAILPSPTTCTPTPGANVSSQQTPTVGEGWVAKRGPGKLQLINSSVFEEQAHAKVKERLRRKEEKEKLKLKNWIQKSRGPPYNGSVVATTHTPHEVMIAGERYRVAAYGSKLVKISGESIEQTLGMESESSVRFNLSTADDPKAANTTPKKAVVGGVNFVRSKNGNLWRSGLVKASR</sequence>
<comment type="caution">
    <text evidence="2">The sequence shown here is derived from an EMBL/GenBank/DDBJ whole genome shotgun (WGS) entry which is preliminary data.</text>
</comment>
<feature type="region of interest" description="Disordered" evidence="1">
    <location>
        <begin position="1"/>
        <end position="47"/>
    </location>
</feature>
<gene>
    <name evidence="2" type="ORF">Q9L58_000649</name>
</gene>
<dbReference type="Proteomes" id="UP001447188">
    <property type="component" value="Unassembled WGS sequence"/>
</dbReference>
<accession>A0ABR3GWP6</accession>
<evidence type="ECO:0000313" key="3">
    <source>
        <dbReference type="Proteomes" id="UP001447188"/>
    </source>
</evidence>
<evidence type="ECO:0000313" key="2">
    <source>
        <dbReference type="EMBL" id="KAL0640367.1"/>
    </source>
</evidence>
<protein>
    <submittedName>
        <fullName evidence="2">Uncharacterized protein</fullName>
    </submittedName>
</protein>
<evidence type="ECO:0000256" key="1">
    <source>
        <dbReference type="SAM" id="MobiDB-lite"/>
    </source>
</evidence>
<name>A0ABR3GWP6_9PEZI</name>
<dbReference type="EMBL" id="JBBBZM010000004">
    <property type="protein sequence ID" value="KAL0640367.1"/>
    <property type="molecule type" value="Genomic_DNA"/>
</dbReference>
<organism evidence="2 3">
    <name type="scientific">Discina gigas</name>
    <dbReference type="NCBI Taxonomy" id="1032678"/>
    <lineage>
        <taxon>Eukaryota</taxon>
        <taxon>Fungi</taxon>
        <taxon>Dikarya</taxon>
        <taxon>Ascomycota</taxon>
        <taxon>Pezizomycotina</taxon>
        <taxon>Pezizomycetes</taxon>
        <taxon>Pezizales</taxon>
        <taxon>Discinaceae</taxon>
        <taxon>Discina</taxon>
    </lineage>
</organism>
<reference evidence="2 3" key="1">
    <citation type="submission" date="2024-02" db="EMBL/GenBank/DDBJ databases">
        <title>Discinaceae phylogenomics.</title>
        <authorList>
            <person name="Dirks A.C."/>
            <person name="James T.Y."/>
        </authorList>
    </citation>
    <scope>NUCLEOTIDE SEQUENCE [LARGE SCALE GENOMIC DNA]</scope>
    <source>
        <strain evidence="2 3">ACD0624</strain>
    </source>
</reference>
<keyword evidence="3" id="KW-1185">Reference proteome</keyword>